<dbReference type="STRING" id="436010.A0A165XSH6"/>
<accession>A0A165XSH6</accession>
<dbReference type="PANTHER" id="PTHR46791">
    <property type="entry name" value="EXPRESSED PROTEIN"/>
    <property type="match status" value="1"/>
</dbReference>
<dbReference type="Pfam" id="PF24764">
    <property type="entry name" value="rva_4"/>
    <property type="match status" value="1"/>
</dbReference>
<evidence type="ECO:0000313" key="2">
    <source>
        <dbReference type="EMBL" id="KZP08851.1"/>
    </source>
</evidence>
<dbReference type="PANTHER" id="PTHR46791:SF5">
    <property type="entry name" value="CLR5 DOMAIN-CONTAINING PROTEIN-RELATED"/>
    <property type="match status" value="1"/>
</dbReference>
<dbReference type="AlphaFoldDB" id="A0A165XSH6"/>
<evidence type="ECO:0000259" key="1">
    <source>
        <dbReference type="Pfam" id="PF24764"/>
    </source>
</evidence>
<protein>
    <recommendedName>
        <fullName evidence="1">Integrase core domain-containing protein</fullName>
    </recommendedName>
</protein>
<feature type="domain" description="Integrase core" evidence="1">
    <location>
        <begin position="45"/>
        <end position="75"/>
    </location>
</feature>
<dbReference type="InterPro" id="IPR058913">
    <property type="entry name" value="Integrase_dom_put"/>
</dbReference>
<sequence>MRYIIGFLRYHGFRVQRRRVMWSLRRVDKLGKTLRERKVIRRRAYHVKRPDALWHVDGHHKLIRWGIVIHGMVDG</sequence>
<dbReference type="EMBL" id="KV417712">
    <property type="protein sequence ID" value="KZP08851.1"/>
    <property type="molecule type" value="Genomic_DNA"/>
</dbReference>
<organism evidence="2">
    <name type="scientific">Athelia psychrophila</name>
    <dbReference type="NCBI Taxonomy" id="1759441"/>
    <lineage>
        <taxon>Eukaryota</taxon>
        <taxon>Fungi</taxon>
        <taxon>Dikarya</taxon>
        <taxon>Basidiomycota</taxon>
        <taxon>Agaricomycotina</taxon>
        <taxon>Agaricomycetes</taxon>
        <taxon>Agaricomycetidae</taxon>
        <taxon>Atheliales</taxon>
        <taxon>Atheliaceae</taxon>
        <taxon>Athelia</taxon>
    </lineage>
</organism>
<reference evidence="2" key="1">
    <citation type="journal article" date="2016" name="Mol. Biol. Evol.">
        <title>Comparative Genomics of Early-Diverging Mushroom-Forming Fungi Provides Insights into the Origins of Lignocellulose Decay Capabilities.</title>
        <authorList>
            <person name="Nagy L.G."/>
            <person name="Riley R."/>
            <person name="Tritt A."/>
            <person name="Adam C."/>
            <person name="Daum C."/>
            <person name="Floudas D."/>
            <person name="Sun H."/>
            <person name="Yadav J.S."/>
            <person name="Pangilinan J."/>
            <person name="Larsson K.H."/>
            <person name="Matsuura K."/>
            <person name="Barry K."/>
            <person name="Labutti K."/>
            <person name="Kuo R."/>
            <person name="Ohm R.A."/>
            <person name="Bhattacharya S.S."/>
            <person name="Shirouzu T."/>
            <person name="Yoshinaga Y."/>
            <person name="Martin F.M."/>
            <person name="Grigoriev I.V."/>
            <person name="Hibbett D.S."/>
        </authorList>
    </citation>
    <scope>NUCLEOTIDE SEQUENCE [LARGE SCALE GENOMIC DNA]</scope>
    <source>
        <strain evidence="2">CBS 109695</strain>
    </source>
</reference>
<proteinExistence type="predicted"/>
<dbReference type="OrthoDB" id="2686689at2759"/>
<gene>
    <name evidence="2" type="ORF">FIBSPDRAFT_760713</name>
</gene>
<name>A0A165XSH6_9AGAM</name>
<feature type="non-terminal residue" evidence="2">
    <location>
        <position position="75"/>
    </location>
</feature>